<organism evidence="1 2">
    <name type="scientific">Coffea canephora</name>
    <name type="common">Robusta coffee</name>
    <dbReference type="NCBI Taxonomy" id="49390"/>
    <lineage>
        <taxon>Eukaryota</taxon>
        <taxon>Viridiplantae</taxon>
        <taxon>Streptophyta</taxon>
        <taxon>Embryophyta</taxon>
        <taxon>Tracheophyta</taxon>
        <taxon>Spermatophyta</taxon>
        <taxon>Magnoliopsida</taxon>
        <taxon>eudicotyledons</taxon>
        <taxon>Gunneridae</taxon>
        <taxon>Pentapetalae</taxon>
        <taxon>asterids</taxon>
        <taxon>lamiids</taxon>
        <taxon>Gentianales</taxon>
        <taxon>Rubiaceae</taxon>
        <taxon>Ixoroideae</taxon>
        <taxon>Gardenieae complex</taxon>
        <taxon>Bertiereae - Coffeeae clade</taxon>
        <taxon>Coffeeae</taxon>
        <taxon>Coffea</taxon>
    </lineage>
</organism>
<accession>A0A068TV06</accession>
<evidence type="ECO:0000313" key="1">
    <source>
        <dbReference type="EMBL" id="CDO99794.1"/>
    </source>
</evidence>
<proteinExistence type="predicted"/>
<protein>
    <submittedName>
        <fullName evidence="1">Uncharacterized protein</fullName>
    </submittedName>
</protein>
<dbReference type="Gramene" id="CDO99794">
    <property type="protein sequence ID" value="CDO99794"/>
    <property type="gene ID" value="GSCOC_T00029486001"/>
</dbReference>
<sequence length="56" mass="6421">MRHMCYSLQPSINTPSPAASFSFVSPLSRFGQLFKTARIRVRTTFRNKLQFCSPPL</sequence>
<dbReference type="InParanoid" id="A0A068TV06"/>
<dbReference type="Proteomes" id="UP000295252">
    <property type="component" value="Chromosome IV"/>
</dbReference>
<evidence type="ECO:0000313" key="2">
    <source>
        <dbReference type="Proteomes" id="UP000295252"/>
    </source>
</evidence>
<keyword evidence="2" id="KW-1185">Reference proteome</keyword>
<dbReference type="EMBL" id="HG739088">
    <property type="protein sequence ID" value="CDO99794.1"/>
    <property type="molecule type" value="Genomic_DNA"/>
</dbReference>
<gene>
    <name evidence="1" type="ORF">GSCOC_T00029486001</name>
</gene>
<dbReference type="AlphaFoldDB" id="A0A068TV06"/>
<name>A0A068TV06_COFCA</name>
<reference evidence="2" key="1">
    <citation type="journal article" date="2014" name="Science">
        <title>The coffee genome provides insight into the convergent evolution of caffeine biosynthesis.</title>
        <authorList>
            <person name="Denoeud F."/>
            <person name="Carretero-Paulet L."/>
            <person name="Dereeper A."/>
            <person name="Droc G."/>
            <person name="Guyot R."/>
            <person name="Pietrella M."/>
            <person name="Zheng C."/>
            <person name="Alberti A."/>
            <person name="Anthony F."/>
            <person name="Aprea G."/>
            <person name="Aury J.M."/>
            <person name="Bento P."/>
            <person name="Bernard M."/>
            <person name="Bocs S."/>
            <person name="Campa C."/>
            <person name="Cenci A."/>
            <person name="Combes M.C."/>
            <person name="Crouzillat D."/>
            <person name="Da Silva C."/>
            <person name="Daddiego L."/>
            <person name="De Bellis F."/>
            <person name="Dussert S."/>
            <person name="Garsmeur O."/>
            <person name="Gayraud T."/>
            <person name="Guignon V."/>
            <person name="Jahn K."/>
            <person name="Jamilloux V."/>
            <person name="Joet T."/>
            <person name="Labadie K."/>
            <person name="Lan T."/>
            <person name="Leclercq J."/>
            <person name="Lepelley M."/>
            <person name="Leroy T."/>
            <person name="Li L.T."/>
            <person name="Librado P."/>
            <person name="Lopez L."/>
            <person name="Munoz A."/>
            <person name="Noel B."/>
            <person name="Pallavicini A."/>
            <person name="Perrotta G."/>
            <person name="Poncet V."/>
            <person name="Pot D."/>
            <person name="Priyono X."/>
            <person name="Rigoreau M."/>
            <person name="Rouard M."/>
            <person name="Rozas J."/>
            <person name="Tranchant-Dubreuil C."/>
            <person name="VanBuren R."/>
            <person name="Zhang Q."/>
            <person name="Andrade A.C."/>
            <person name="Argout X."/>
            <person name="Bertrand B."/>
            <person name="de Kochko A."/>
            <person name="Graziosi G."/>
            <person name="Henry R.J."/>
            <person name="Jayarama X."/>
            <person name="Ming R."/>
            <person name="Nagai C."/>
            <person name="Rounsley S."/>
            <person name="Sankoff D."/>
            <person name="Giuliano G."/>
            <person name="Albert V.A."/>
            <person name="Wincker P."/>
            <person name="Lashermes P."/>
        </authorList>
    </citation>
    <scope>NUCLEOTIDE SEQUENCE [LARGE SCALE GENOMIC DNA]</scope>
    <source>
        <strain evidence="2">cv. DH200-94</strain>
    </source>
</reference>